<reference evidence="2 3" key="1">
    <citation type="submission" date="2024-05" db="EMBL/GenBank/DDBJ databases">
        <authorList>
            <person name="Wallberg A."/>
        </authorList>
    </citation>
    <scope>NUCLEOTIDE SEQUENCE [LARGE SCALE GENOMIC DNA]</scope>
</reference>
<dbReference type="Proteomes" id="UP001497623">
    <property type="component" value="Unassembled WGS sequence"/>
</dbReference>
<evidence type="ECO:0000256" key="1">
    <source>
        <dbReference type="SAM" id="MobiDB-lite"/>
    </source>
</evidence>
<evidence type="ECO:0000313" key="3">
    <source>
        <dbReference type="Proteomes" id="UP001497623"/>
    </source>
</evidence>
<name>A0AAV2S8P2_MEGNR</name>
<dbReference type="AlphaFoldDB" id="A0AAV2S8P2"/>
<comment type="caution">
    <text evidence="2">The sequence shown here is derived from an EMBL/GenBank/DDBJ whole genome shotgun (WGS) entry which is preliminary data.</text>
</comment>
<dbReference type="EMBL" id="CAXKWB010049216">
    <property type="protein sequence ID" value="CAL4168148.1"/>
    <property type="molecule type" value="Genomic_DNA"/>
</dbReference>
<feature type="region of interest" description="Disordered" evidence="1">
    <location>
        <begin position="305"/>
        <end position="329"/>
    </location>
</feature>
<proteinExistence type="predicted"/>
<organism evidence="2 3">
    <name type="scientific">Meganyctiphanes norvegica</name>
    <name type="common">Northern krill</name>
    <name type="synonym">Thysanopoda norvegica</name>
    <dbReference type="NCBI Taxonomy" id="48144"/>
    <lineage>
        <taxon>Eukaryota</taxon>
        <taxon>Metazoa</taxon>
        <taxon>Ecdysozoa</taxon>
        <taxon>Arthropoda</taxon>
        <taxon>Crustacea</taxon>
        <taxon>Multicrustacea</taxon>
        <taxon>Malacostraca</taxon>
        <taxon>Eumalacostraca</taxon>
        <taxon>Eucarida</taxon>
        <taxon>Euphausiacea</taxon>
        <taxon>Euphausiidae</taxon>
        <taxon>Meganyctiphanes</taxon>
    </lineage>
</organism>
<gene>
    <name evidence="2" type="ORF">MNOR_LOCUS33663</name>
</gene>
<keyword evidence="3" id="KW-1185">Reference proteome</keyword>
<protein>
    <submittedName>
        <fullName evidence="2">Uncharacterized protein</fullName>
    </submittedName>
</protein>
<sequence length="329" mass="37784">MMKTHTNIVPADCVQVITWLQKALVVQSKYPNPYIRLELFRLVRIFCSDILGNIPAIRDWMLLDDTYKSICRTFIHTISDINPHYLYPSDGEDEVLFDFTDLRFIFNRYENNVDHTLQKLITSGINEQLTMDNKVDVDSDEARFISHCIQLIGIFTVIANSIPSPILHMKMIGNLCIFLRHNIGKLIHSFDINIHDKTSWGQFQCVLSGLPFNPYIIATIRNLRSALLNHKCTYASWLPSASLATIVDNLARDLDVCTKSCDLPRLLMSRQVMGPKSVRQHALLARHLEPLYIIVSKVEEDDCDYPDPVLDSDAEASDDYDYGYSDFDY</sequence>
<evidence type="ECO:0000313" key="2">
    <source>
        <dbReference type="EMBL" id="CAL4168148.1"/>
    </source>
</evidence>
<accession>A0AAV2S8P2</accession>